<protein>
    <recommendedName>
        <fullName evidence="4">Lipoprotein</fullName>
    </recommendedName>
</protein>
<dbReference type="RefSeq" id="WP_207397423.1">
    <property type="nucleotide sequence ID" value="NZ_JABRWO010000008.1"/>
</dbReference>
<evidence type="ECO:0000256" key="1">
    <source>
        <dbReference type="SAM" id="MobiDB-lite"/>
    </source>
</evidence>
<gene>
    <name evidence="2" type="ORF">HOV93_31950</name>
</gene>
<evidence type="ECO:0008006" key="4">
    <source>
        <dbReference type="Google" id="ProtNLM"/>
    </source>
</evidence>
<feature type="compositionally biased region" description="Acidic residues" evidence="1">
    <location>
        <begin position="588"/>
        <end position="599"/>
    </location>
</feature>
<accession>A0A7V8V6T0</accession>
<dbReference type="InterPro" id="IPR011990">
    <property type="entry name" value="TPR-like_helical_dom_sf"/>
</dbReference>
<keyword evidence="3" id="KW-1185">Reference proteome</keyword>
<evidence type="ECO:0000313" key="3">
    <source>
        <dbReference type="Proteomes" id="UP000551616"/>
    </source>
</evidence>
<sequence>MSRTHHTSSILLLLVVLVLGCGERKIRPQVDHTKATVSTEGGSAKQFVDQAMTYLRDLDRYPTGKVKAEVLELMNRWLISQKLDPTWQPDPMVAELPEAIQSLPGLQDLESRPFLDQPPQFASATFRGSEFDFLVGTFWAKSISDWIRKNKTPPADMQAFLDAQIDQTLDQSQVNDLGLAYLFFDWTIRHIHPVRTNEHEEGKFAPGTSRDTWNALQLNEGDALERARVFIQLCRQQGLDAVVLKFGQGDKQPQVVGVAIGQELFLFDMAYALPISEKDGTGIQRLSHLVKHPEDLQAMASANYKYPVTAEDLENVTLLIEAPSTALTQATKLLEGVLSGDSTMKVHVDPSSLKDRLSNFQGVTDIQLWTTPFEAEMAIGKRLSDPVLGPLFQVERWIYDTMTPFATARTLQLMCIFDDESQQRGARSMFMETRLMERQFRIANEREQLEMLAMGGMEFPDNPEVQRFLLDRVQKNVLLWRELASFNLGVIALEDEQFESAIYFFENGTLEEFPNTRFKSAAFYGIARSAEGLAQQDESQEMAQTAFDFYTDDDDVLSAYRRGNALRAQRLPLLESKAETADKRQTAEDPEMPETEFESPDDKANAAESSPAEAEQTTEN</sequence>
<feature type="compositionally biased region" description="Basic and acidic residues" evidence="1">
    <location>
        <begin position="576"/>
        <end position="587"/>
    </location>
</feature>
<proteinExistence type="predicted"/>
<dbReference type="AlphaFoldDB" id="A0A7V8V6T0"/>
<organism evidence="2 3">
    <name type="scientific">Bremerella alba</name>
    <dbReference type="NCBI Taxonomy" id="980252"/>
    <lineage>
        <taxon>Bacteria</taxon>
        <taxon>Pseudomonadati</taxon>
        <taxon>Planctomycetota</taxon>
        <taxon>Planctomycetia</taxon>
        <taxon>Pirellulales</taxon>
        <taxon>Pirellulaceae</taxon>
        <taxon>Bremerella</taxon>
    </lineage>
</organism>
<dbReference type="Proteomes" id="UP000551616">
    <property type="component" value="Unassembled WGS sequence"/>
</dbReference>
<reference evidence="2 3" key="1">
    <citation type="submission" date="2020-05" db="EMBL/GenBank/DDBJ databases">
        <title>Bremerella alba sp. nov., a novel planctomycete isolated from the surface of the macroalga Fucus spiralis.</title>
        <authorList>
            <person name="Godinho O."/>
            <person name="Botelho R."/>
            <person name="Albuquerque L."/>
            <person name="Wiegand S."/>
            <person name="Da Costa M.S."/>
            <person name="Lobo-Da-Cunha A."/>
            <person name="Jogler C."/>
            <person name="Lage O.M."/>
        </authorList>
    </citation>
    <scope>NUCLEOTIDE SEQUENCE [LARGE SCALE GENOMIC DNA]</scope>
    <source>
        <strain evidence="2 3">FF15</strain>
    </source>
</reference>
<dbReference type="PROSITE" id="PS51257">
    <property type="entry name" value="PROKAR_LIPOPROTEIN"/>
    <property type="match status" value="1"/>
</dbReference>
<dbReference type="Gene3D" id="1.25.40.10">
    <property type="entry name" value="Tetratricopeptide repeat domain"/>
    <property type="match status" value="1"/>
</dbReference>
<name>A0A7V8V6T0_9BACT</name>
<feature type="region of interest" description="Disordered" evidence="1">
    <location>
        <begin position="572"/>
        <end position="620"/>
    </location>
</feature>
<dbReference type="EMBL" id="JABRWO010000008">
    <property type="protein sequence ID" value="MBA2116007.1"/>
    <property type="molecule type" value="Genomic_DNA"/>
</dbReference>
<evidence type="ECO:0000313" key="2">
    <source>
        <dbReference type="EMBL" id="MBA2116007.1"/>
    </source>
</evidence>
<comment type="caution">
    <text evidence="2">The sequence shown here is derived from an EMBL/GenBank/DDBJ whole genome shotgun (WGS) entry which is preliminary data.</text>
</comment>
<feature type="compositionally biased region" description="Low complexity" evidence="1">
    <location>
        <begin position="606"/>
        <end position="620"/>
    </location>
</feature>